<dbReference type="EMBL" id="JARJCW010000085">
    <property type="protein sequence ID" value="KAJ7196215.1"/>
    <property type="molecule type" value="Genomic_DNA"/>
</dbReference>
<dbReference type="AlphaFoldDB" id="A0AAD6Y6A6"/>
<dbReference type="Proteomes" id="UP001219525">
    <property type="component" value="Unassembled WGS sequence"/>
</dbReference>
<sequence length="404" mass="43719">MAVELCKLLFCHNDVASGAMEGASSIDMIRRSDIHGSSSILDQENYLSHGSDGTRKTGARRNISIFKNMAEITTLSIVFPARLGDVSGVNHRDPIGAGALPAPNRWRHKVPGLEVSEFEGAVDLHKPFVQSDSVRHTLPPESSDGSDAADRPACLCLHRQAGFEPTIVPANSNSARWRKPFRCQWMGKSFLTCIVAPARPGPGPESNGVPPHALQSHGSTVPPPLSQVQGSGVGASFITHGAPPDTLYMAGADSGAAGNYERSQLGRMFNFLGAMQIRPEGRALRCCVPHARLSRSCTPFVHNELGQKGMSRLKKESPTQGTIYETRPQSSRYRCMPCQLYFGIHEQQPRVVVGQVDSHGIGTVPDEDIESGGRLSSVETSKSRPVLVQTVNRINFIRKKASVP</sequence>
<keyword evidence="3" id="KW-1185">Reference proteome</keyword>
<evidence type="ECO:0000313" key="3">
    <source>
        <dbReference type="Proteomes" id="UP001219525"/>
    </source>
</evidence>
<evidence type="ECO:0000313" key="2">
    <source>
        <dbReference type="EMBL" id="KAJ7196215.1"/>
    </source>
</evidence>
<reference evidence="2" key="1">
    <citation type="submission" date="2023-03" db="EMBL/GenBank/DDBJ databases">
        <title>Massive genome expansion in bonnet fungi (Mycena s.s.) driven by repeated elements and novel gene families across ecological guilds.</title>
        <authorList>
            <consortium name="Lawrence Berkeley National Laboratory"/>
            <person name="Harder C.B."/>
            <person name="Miyauchi S."/>
            <person name="Viragh M."/>
            <person name="Kuo A."/>
            <person name="Thoen E."/>
            <person name="Andreopoulos B."/>
            <person name="Lu D."/>
            <person name="Skrede I."/>
            <person name="Drula E."/>
            <person name="Henrissat B."/>
            <person name="Morin E."/>
            <person name="Kohler A."/>
            <person name="Barry K."/>
            <person name="LaButti K."/>
            <person name="Morin E."/>
            <person name="Salamov A."/>
            <person name="Lipzen A."/>
            <person name="Mereny Z."/>
            <person name="Hegedus B."/>
            <person name="Baldrian P."/>
            <person name="Stursova M."/>
            <person name="Weitz H."/>
            <person name="Taylor A."/>
            <person name="Grigoriev I.V."/>
            <person name="Nagy L.G."/>
            <person name="Martin F."/>
            <person name="Kauserud H."/>
        </authorList>
    </citation>
    <scope>NUCLEOTIDE SEQUENCE</scope>
    <source>
        <strain evidence="2">9144</strain>
    </source>
</reference>
<gene>
    <name evidence="2" type="ORF">GGX14DRAFT_403415</name>
</gene>
<proteinExistence type="predicted"/>
<accession>A0AAD6Y6A6</accession>
<comment type="caution">
    <text evidence="2">The sequence shown here is derived from an EMBL/GenBank/DDBJ whole genome shotgun (WGS) entry which is preliminary data.</text>
</comment>
<organism evidence="2 3">
    <name type="scientific">Mycena pura</name>
    <dbReference type="NCBI Taxonomy" id="153505"/>
    <lineage>
        <taxon>Eukaryota</taxon>
        <taxon>Fungi</taxon>
        <taxon>Dikarya</taxon>
        <taxon>Basidiomycota</taxon>
        <taxon>Agaricomycotina</taxon>
        <taxon>Agaricomycetes</taxon>
        <taxon>Agaricomycetidae</taxon>
        <taxon>Agaricales</taxon>
        <taxon>Marasmiineae</taxon>
        <taxon>Mycenaceae</taxon>
        <taxon>Mycena</taxon>
    </lineage>
</organism>
<evidence type="ECO:0000256" key="1">
    <source>
        <dbReference type="SAM" id="MobiDB-lite"/>
    </source>
</evidence>
<protein>
    <submittedName>
        <fullName evidence="2">Uncharacterized protein</fullName>
    </submittedName>
</protein>
<feature type="region of interest" description="Disordered" evidence="1">
    <location>
        <begin position="201"/>
        <end position="229"/>
    </location>
</feature>
<name>A0AAD6Y6A6_9AGAR</name>